<name>A0A8J8SDU3_9FIRM</name>
<dbReference type="RefSeq" id="WP_113675618.1">
    <property type="nucleotide sequence ID" value="NZ_CP058561.1"/>
</dbReference>
<sequence length="81" mass="9117">MIIVRDRKTYKKYIVLGTGLGAYKAVRPSFFGGNLFPHEEEGTVKTIAVCDSKGDIFWFESNYLQVIEVDGIKISEIDLGE</sequence>
<dbReference type="AlphaFoldDB" id="A0A8J8SDU3"/>
<keyword evidence="2" id="KW-1185">Reference proteome</keyword>
<accession>A0A8J8SDU3</accession>
<evidence type="ECO:0000313" key="2">
    <source>
        <dbReference type="Proteomes" id="UP000677305"/>
    </source>
</evidence>
<dbReference type="Proteomes" id="UP000677305">
    <property type="component" value="Chromosome"/>
</dbReference>
<dbReference type="EMBL" id="CP058561">
    <property type="protein sequence ID" value="QUH31074.1"/>
    <property type="molecule type" value="Genomic_DNA"/>
</dbReference>
<reference evidence="1 2" key="1">
    <citation type="submission" date="2020-07" db="EMBL/GenBank/DDBJ databases">
        <title>Vallitalea guaymasensis genome.</title>
        <authorList>
            <person name="Postec A."/>
        </authorList>
    </citation>
    <scope>NUCLEOTIDE SEQUENCE [LARGE SCALE GENOMIC DNA]</scope>
    <source>
        <strain evidence="1 2">Ra1766G1</strain>
    </source>
</reference>
<evidence type="ECO:0000313" key="1">
    <source>
        <dbReference type="EMBL" id="QUH31074.1"/>
    </source>
</evidence>
<proteinExistence type="predicted"/>
<dbReference type="KEGG" id="vgu:HYG85_19980"/>
<protein>
    <submittedName>
        <fullName evidence="1">Uncharacterized protein</fullName>
    </submittedName>
</protein>
<gene>
    <name evidence="1" type="ORF">HYG85_19980</name>
</gene>
<dbReference type="OrthoDB" id="2606895at2"/>
<organism evidence="1 2">
    <name type="scientific">Vallitalea guaymasensis</name>
    <dbReference type="NCBI Taxonomy" id="1185412"/>
    <lineage>
        <taxon>Bacteria</taxon>
        <taxon>Bacillati</taxon>
        <taxon>Bacillota</taxon>
        <taxon>Clostridia</taxon>
        <taxon>Lachnospirales</taxon>
        <taxon>Vallitaleaceae</taxon>
        <taxon>Vallitalea</taxon>
    </lineage>
</organism>